<comment type="caution">
    <text evidence="5">The sequence shown here is derived from an EMBL/GenBank/DDBJ whole genome shotgun (WGS) entry which is preliminary data.</text>
</comment>
<dbReference type="GO" id="GO:0006950">
    <property type="term" value="P:response to stress"/>
    <property type="evidence" value="ECO:0007669"/>
    <property type="project" value="TreeGrafter"/>
</dbReference>
<evidence type="ECO:0000259" key="4">
    <source>
        <dbReference type="PROSITE" id="PS50995"/>
    </source>
</evidence>
<dbReference type="Pfam" id="PF12802">
    <property type="entry name" value="MarR_2"/>
    <property type="match status" value="1"/>
</dbReference>
<dbReference type="PROSITE" id="PS01117">
    <property type="entry name" value="HTH_MARR_1"/>
    <property type="match status" value="1"/>
</dbReference>
<evidence type="ECO:0000256" key="2">
    <source>
        <dbReference type="ARBA" id="ARBA00023125"/>
    </source>
</evidence>
<gene>
    <name evidence="5" type="ORF">HDA45_001353</name>
</gene>
<dbReference type="EMBL" id="JACHMX010000001">
    <property type="protein sequence ID" value="MBB5851266.1"/>
    <property type="molecule type" value="Genomic_DNA"/>
</dbReference>
<keyword evidence="2 5" id="KW-0238">DNA-binding</keyword>
<protein>
    <submittedName>
        <fullName evidence="5">DNA-binding MarR family transcriptional regulator</fullName>
    </submittedName>
</protein>
<dbReference type="InterPro" id="IPR036390">
    <property type="entry name" value="WH_DNA-bd_sf"/>
</dbReference>
<dbReference type="InterPro" id="IPR036388">
    <property type="entry name" value="WH-like_DNA-bd_sf"/>
</dbReference>
<name>A0A841ATQ2_9PSEU</name>
<dbReference type="InterPro" id="IPR000835">
    <property type="entry name" value="HTH_MarR-typ"/>
</dbReference>
<sequence length="168" mass="17897">MDDRTANLFAALVVALSDELEAGNTHVAGQSAVGTAALATLLSAPGARVDALGRVIGLTGSGTVRLVDRLVAAELVERRRDTTDQRAVSLWLTEQGRAAATDVVKRRREVVARVLAPLSDSQRAVVSEAVEPVLAHLVKDRSRADRVCRFCDYSVCPPADCPVERSVP</sequence>
<evidence type="ECO:0000256" key="3">
    <source>
        <dbReference type="ARBA" id="ARBA00023163"/>
    </source>
</evidence>
<organism evidence="5 6">
    <name type="scientific">Amycolatopsis umgeniensis</name>
    <dbReference type="NCBI Taxonomy" id="336628"/>
    <lineage>
        <taxon>Bacteria</taxon>
        <taxon>Bacillati</taxon>
        <taxon>Actinomycetota</taxon>
        <taxon>Actinomycetes</taxon>
        <taxon>Pseudonocardiales</taxon>
        <taxon>Pseudonocardiaceae</taxon>
        <taxon>Amycolatopsis</taxon>
    </lineage>
</organism>
<dbReference type="PROSITE" id="PS50995">
    <property type="entry name" value="HTH_MARR_2"/>
    <property type="match status" value="1"/>
</dbReference>
<evidence type="ECO:0000256" key="1">
    <source>
        <dbReference type="ARBA" id="ARBA00023015"/>
    </source>
</evidence>
<dbReference type="SMART" id="SM00347">
    <property type="entry name" value="HTH_MARR"/>
    <property type="match status" value="1"/>
</dbReference>
<dbReference type="PANTHER" id="PTHR33164">
    <property type="entry name" value="TRANSCRIPTIONAL REGULATOR, MARR FAMILY"/>
    <property type="match status" value="1"/>
</dbReference>
<feature type="domain" description="HTH marR-type" evidence="4">
    <location>
        <begin position="1"/>
        <end position="135"/>
    </location>
</feature>
<dbReference type="GO" id="GO:0003700">
    <property type="term" value="F:DNA-binding transcription factor activity"/>
    <property type="evidence" value="ECO:0007669"/>
    <property type="project" value="InterPro"/>
</dbReference>
<dbReference type="InterPro" id="IPR023187">
    <property type="entry name" value="Tscrpt_reg_MarR-type_CS"/>
</dbReference>
<keyword evidence="6" id="KW-1185">Reference proteome</keyword>
<keyword evidence="1" id="KW-0805">Transcription regulation</keyword>
<dbReference type="PANTHER" id="PTHR33164:SF43">
    <property type="entry name" value="HTH-TYPE TRANSCRIPTIONAL REPRESSOR YETL"/>
    <property type="match status" value="1"/>
</dbReference>
<proteinExistence type="predicted"/>
<evidence type="ECO:0000313" key="5">
    <source>
        <dbReference type="EMBL" id="MBB5851266.1"/>
    </source>
</evidence>
<dbReference type="GO" id="GO:0003677">
    <property type="term" value="F:DNA binding"/>
    <property type="evidence" value="ECO:0007669"/>
    <property type="project" value="UniProtKB-KW"/>
</dbReference>
<keyword evidence="3" id="KW-0804">Transcription</keyword>
<evidence type="ECO:0000313" key="6">
    <source>
        <dbReference type="Proteomes" id="UP000580861"/>
    </source>
</evidence>
<dbReference type="RefSeq" id="WP_184892895.1">
    <property type="nucleotide sequence ID" value="NZ_JACHMX010000001.1"/>
</dbReference>
<dbReference type="SUPFAM" id="SSF46785">
    <property type="entry name" value="Winged helix' DNA-binding domain"/>
    <property type="match status" value="1"/>
</dbReference>
<dbReference type="Proteomes" id="UP000580861">
    <property type="component" value="Unassembled WGS sequence"/>
</dbReference>
<dbReference type="Gene3D" id="1.10.10.10">
    <property type="entry name" value="Winged helix-like DNA-binding domain superfamily/Winged helix DNA-binding domain"/>
    <property type="match status" value="1"/>
</dbReference>
<accession>A0A841ATQ2</accession>
<dbReference type="InterPro" id="IPR039422">
    <property type="entry name" value="MarR/SlyA-like"/>
</dbReference>
<dbReference type="AlphaFoldDB" id="A0A841ATQ2"/>
<reference evidence="5 6" key="1">
    <citation type="submission" date="2020-08" db="EMBL/GenBank/DDBJ databases">
        <title>Sequencing the genomes of 1000 actinobacteria strains.</title>
        <authorList>
            <person name="Klenk H.-P."/>
        </authorList>
    </citation>
    <scope>NUCLEOTIDE SEQUENCE [LARGE SCALE GENOMIC DNA]</scope>
    <source>
        <strain evidence="5 6">DSM 45272</strain>
    </source>
</reference>